<organism evidence="7 8">
    <name type="scientific">Phialemonium atrogriseum</name>
    <dbReference type="NCBI Taxonomy" id="1093897"/>
    <lineage>
        <taxon>Eukaryota</taxon>
        <taxon>Fungi</taxon>
        <taxon>Dikarya</taxon>
        <taxon>Ascomycota</taxon>
        <taxon>Pezizomycotina</taxon>
        <taxon>Sordariomycetes</taxon>
        <taxon>Sordariomycetidae</taxon>
        <taxon>Cephalothecales</taxon>
        <taxon>Cephalothecaceae</taxon>
        <taxon>Phialemonium</taxon>
    </lineage>
</organism>
<dbReference type="InterPro" id="IPR008334">
    <property type="entry name" value="5'-Nucleotdase_C"/>
</dbReference>
<dbReference type="RefSeq" id="XP_060282172.1">
    <property type="nucleotide sequence ID" value="XM_060428328.1"/>
</dbReference>
<evidence type="ECO:0000313" key="7">
    <source>
        <dbReference type="EMBL" id="KAK1765959.1"/>
    </source>
</evidence>
<feature type="domain" description="5'-Nucleotidase C-terminal" evidence="6">
    <location>
        <begin position="324"/>
        <end position="466"/>
    </location>
</feature>
<dbReference type="Pfam" id="PF02872">
    <property type="entry name" value="5_nucleotid_C"/>
    <property type="match status" value="1"/>
</dbReference>
<comment type="similarity">
    <text evidence="1 3">Belongs to the 5'-nucleotidase family.</text>
</comment>
<dbReference type="CDD" id="cd07406">
    <property type="entry name" value="MPP_CG11883_N"/>
    <property type="match status" value="1"/>
</dbReference>
<feature type="region of interest" description="Disordered" evidence="4">
    <location>
        <begin position="570"/>
        <end position="600"/>
    </location>
</feature>
<evidence type="ECO:0000259" key="5">
    <source>
        <dbReference type="Pfam" id="PF00149"/>
    </source>
</evidence>
<keyword evidence="3" id="KW-0378">Hydrolase</keyword>
<dbReference type="SUPFAM" id="SSF55816">
    <property type="entry name" value="5'-nucleotidase (syn. UDP-sugar hydrolase), C-terminal domain"/>
    <property type="match status" value="1"/>
</dbReference>
<keyword evidence="2" id="KW-0732">Signal</keyword>
<name>A0AAJ0FKU0_9PEZI</name>
<dbReference type="GeneID" id="85311515"/>
<dbReference type="EMBL" id="MU839013">
    <property type="protein sequence ID" value="KAK1765959.1"/>
    <property type="molecule type" value="Genomic_DNA"/>
</dbReference>
<sequence length="660" mass="73774">MGSSVAPGSAEPTVTFSSGRESEPPDLRIVHFNDVYHLDPSSAEPVGGVARFITVCREYRDDKRFAGQPELITLFSGDVFNPSLESSITKGRHMVPILNSIGTDCACVGNHDLDFGVKQFRYLTSKCDFPWLLANVLDPDLGEDVPIGNAQRTHMLTASNGLKIGLIGLGEREWLETINALPPNLIYRSATAVAKELVPQLRAAGADIVIALTHMREPNDHKLAQNMGGEIDLILGGHDHFYAHSLINGTHVLRSGCDFKQLSYLEVRRSDRRPGKWDVDIWRRDMVKSVPEDHATLELVDKLTAKLKKSLEKSVGWTAAPLDARFTTVRLRESNLANFVCDVMRHYYQGDCAIMAGGTVRGDQIYAPGPIRLKDITDCFPFEDPVMVIKASGKSIWGALENGVSLYPALEGRFPQVSNIRFKFDPSRPPQSRVLSVEIDGKPIDHKRLYTVVTRGYMARGKDGYTDLLSRPEGGECEEVVSEESGMLISTMLRQYFMALKVVRRWSNWGPSMARHWGEVVTNVCKCHPVMQPKSSRRPPQQCGAAETAEGCIHGKRKCAWDEWTPAKLRQRRGSMPPVDEAEDSDEEGETADGDGDADQVILERELRIMRRVFKQWCRRAGVRGQTCDDLREAECEVEWTKAIAPKLEGRIQMVGEKER</sequence>
<evidence type="ECO:0000256" key="2">
    <source>
        <dbReference type="ARBA" id="ARBA00022729"/>
    </source>
</evidence>
<keyword evidence="3" id="KW-0547">Nucleotide-binding</keyword>
<feature type="region of interest" description="Disordered" evidence="4">
    <location>
        <begin position="1"/>
        <end position="22"/>
    </location>
</feature>
<evidence type="ECO:0000256" key="1">
    <source>
        <dbReference type="ARBA" id="ARBA00006654"/>
    </source>
</evidence>
<feature type="domain" description="Calcineurin-like phosphoesterase" evidence="5">
    <location>
        <begin position="27"/>
        <end position="241"/>
    </location>
</feature>
<gene>
    <name evidence="7" type="ORF">QBC33DRAFT_543025</name>
</gene>
<feature type="compositionally biased region" description="Acidic residues" evidence="4">
    <location>
        <begin position="580"/>
        <end position="598"/>
    </location>
</feature>
<dbReference type="InterPro" id="IPR036907">
    <property type="entry name" value="5'-Nucleotdase_C_sf"/>
</dbReference>
<reference evidence="7" key="1">
    <citation type="submission" date="2023-06" db="EMBL/GenBank/DDBJ databases">
        <title>Genome-scale phylogeny and comparative genomics of the fungal order Sordariales.</title>
        <authorList>
            <consortium name="Lawrence Berkeley National Laboratory"/>
            <person name="Hensen N."/>
            <person name="Bonometti L."/>
            <person name="Westerberg I."/>
            <person name="Brannstrom I.O."/>
            <person name="Guillou S."/>
            <person name="Cros-Aarteil S."/>
            <person name="Calhoun S."/>
            <person name="Haridas S."/>
            <person name="Kuo A."/>
            <person name="Mondo S."/>
            <person name="Pangilinan J."/>
            <person name="Riley R."/>
            <person name="Labutti K."/>
            <person name="Andreopoulos B."/>
            <person name="Lipzen A."/>
            <person name="Chen C."/>
            <person name="Yanf M."/>
            <person name="Daum C."/>
            <person name="Ng V."/>
            <person name="Clum A."/>
            <person name="Steindorff A."/>
            <person name="Ohm R."/>
            <person name="Martin F."/>
            <person name="Silar P."/>
            <person name="Natvig D."/>
            <person name="Lalanne C."/>
            <person name="Gautier V."/>
            <person name="Ament-Velasquez S.L."/>
            <person name="Kruys A."/>
            <person name="Hutchinson M.I."/>
            <person name="Powell A.J."/>
            <person name="Barry K."/>
            <person name="Miller A.N."/>
            <person name="Grigoriev I.V."/>
            <person name="Debuchy R."/>
            <person name="Gladieux P."/>
            <person name="Thoren M.H."/>
            <person name="Johannesson H."/>
        </authorList>
    </citation>
    <scope>NUCLEOTIDE SEQUENCE</scope>
    <source>
        <strain evidence="7">8032-3</strain>
    </source>
</reference>
<dbReference type="InterPro" id="IPR041821">
    <property type="entry name" value="CG11883_N"/>
</dbReference>
<dbReference type="Gene3D" id="3.60.21.10">
    <property type="match status" value="1"/>
</dbReference>
<comment type="caution">
    <text evidence="7">The sequence shown here is derived from an EMBL/GenBank/DDBJ whole genome shotgun (WGS) entry which is preliminary data.</text>
</comment>
<dbReference type="GO" id="GO:0000166">
    <property type="term" value="F:nucleotide binding"/>
    <property type="evidence" value="ECO:0007669"/>
    <property type="project" value="UniProtKB-KW"/>
</dbReference>
<evidence type="ECO:0000256" key="4">
    <source>
        <dbReference type="SAM" id="MobiDB-lite"/>
    </source>
</evidence>
<evidence type="ECO:0000259" key="6">
    <source>
        <dbReference type="Pfam" id="PF02872"/>
    </source>
</evidence>
<dbReference type="GO" id="GO:0016787">
    <property type="term" value="F:hydrolase activity"/>
    <property type="evidence" value="ECO:0007669"/>
    <property type="project" value="UniProtKB-KW"/>
</dbReference>
<dbReference type="Pfam" id="PF00149">
    <property type="entry name" value="Metallophos"/>
    <property type="match status" value="1"/>
</dbReference>
<evidence type="ECO:0000313" key="8">
    <source>
        <dbReference type="Proteomes" id="UP001244011"/>
    </source>
</evidence>
<accession>A0AAJ0FKU0</accession>
<proteinExistence type="inferred from homology"/>
<dbReference type="PANTHER" id="PTHR11575:SF48">
    <property type="entry name" value="5'-NUCLEOTIDASE"/>
    <property type="match status" value="1"/>
</dbReference>
<dbReference type="SUPFAM" id="SSF56300">
    <property type="entry name" value="Metallo-dependent phosphatases"/>
    <property type="match status" value="1"/>
</dbReference>
<dbReference type="InterPro" id="IPR006179">
    <property type="entry name" value="5_nucleotidase/apyrase"/>
</dbReference>
<dbReference type="Proteomes" id="UP001244011">
    <property type="component" value="Unassembled WGS sequence"/>
</dbReference>
<dbReference type="InterPro" id="IPR004843">
    <property type="entry name" value="Calcineurin-like_PHP"/>
</dbReference>
<dbReference type="PANTHER" id="PTHR11575">
    <property type="entry name" value="5'-NUCLEOTIDASE-RELATED"/>
    <property type="match status" value="1"/>
</dbReference>
<dbReference type="Gene3D" id="3.90.780.10">
    <property type="entry name" value="5'-Nucleotidase, C-terminal domain"/>
    <property type="match status" value="1"/>
</dbReference>
<protein>
    <submittedName>
        <fullName evidence="7">Metallo-dependent phosphatase-like protein</fullName>
    </submittedName>
</protein>
<evidence type="ECO:0000256" key="3">
    <source>
        <dbReference type="RuleBase" id="RU362119"/>
    </source>
</evidence>
<dbReference type="PRINTS" id="PR01607">
    <property type="entry name" value="APYRASEFAMLY"/>
</dbReference>
<dbReference type="AlphaFoldDB" id="A0AAJ0FKU0"/>
<keyword evidence="8" id="KW-1185">Reference proteome</keyword>
<dbReference type="InterPro" id="IPR029052">
    <property type="entry name" value="Metallo-depent_PP-like"/>
</dbReference>
<dbReference type="GO" id="GO:0009166">
    <property type="term" value="P:nucleotide catabolic process"/>
    <property type="evidence" value="ECO:0007669"/>
    <property type="project" value="InterPro"/>
</dbReference>